<name>X0XU36_9ZZZZ</name>
<organism evidence="1">
    <name type="scientific">marine sediment metagenome</name>
    <dbReference type="NCBI Taxonomy" id="412755"/>
    <lineage>
        <taxon>unclassified sequences</taxon>
        <taxon>metagenomes</taxon>
        <taxon>ecological metagenomes</taxon>
    </lineage>
</organism>
<sequence>MKRRAGLKIMLVWCLVPLASTVSADVRLPAIFSDNMMLQQQMGTPIWGWANPGETVTVAGSWGKEASATADDNGKWKVCLNTPSHGGPYTLTVKGKNEITINNVMVGEVWLCAGQSNMGWRLSATFDGAEDSA</sequence>
<evidence type="ECO:0000313" key="1">
    <source>
        <dbReference type="EMBL" id="GAG38807.1"/>
    </source>
</evidence>
<dbReference type="GO" id="GO:0005975">
    <property type="term" value="P:carbohydrate metabolic process"/>
    <property type="evidence" value="ECO:0007669"/>
    <property type="project" value="TreeGrafter"/>
</dbReference>
<dbReference type="AlphaFoldDB" id="X0XU36"/>
<reference evidence="1" key="1">
    <citation type="journal article" date="2014" name="Front. Microbiol.">
        <title>High frequency of phylogenetically diverse reductive dehalogenase-homologous genes in deep subseafloor sedimentary metagenomes.</title>
        <authorList>
            <person name="Kawai M."/>
            <person name="Futagami T."/>
            <person name="Toyoda A."/>
            <person name="Takaki Y."/>
            <person name="Nishi S."/>
            <person name="Hori S."/>
            <person name="Arai W."/>
            <person name="Tsubouchi T."/>
            <person name="Morono Y."/>
            <person name="Uchiyama I."/>
            <person name="Ito T."/>
            <person name="Fujiyama A."/>
            <person name="Inagaki F."/>
            <person name="Takami H."/>
        </authorList>
    </citation>
    <scope>NUCLEOTIDE SEQUENCE</scope>
    <source>
        <strain evidence="1">Expedition CK06-06</strain>
    </source>
</reference>
<dbReference type="PANTHER" id="PTHR22901">
    <property type="entry name" value="SIALATE O-ACETYLESTERASE"/>
    <property type="match status" value="1"/>
</dbReference>
<comment type="caution">
    <text evidence="1">The sequence shown here is derived from an EMBL/GenBank/DDBJ whole genome shotgun (WGS) entry which is preliminary data.</text>
</comment>
<protein>
    <recommendedName>
        <fullName evidence="2">Sialate O-acetylesterase domain-containing protein</fullName>
    </recommendedName>
</protein>
<dbReference type="SUPFAM" id="SSF52266">
    <property type="entry name" value="SGNH hydrolase"/>
    <property type="match status" value="1"/>
</dbReference>
<dbReference type="Gene3D" id="2.60.40.10">
    <property type="entry name" value="Immunoglobulins"/>
    <property type="match status" value="1"/>
</dbReference>
<proteinExistence type="predicted"/>
<dbReference type="EMBL" id="BARS01043357">
    <property type="protein sequence ID" value="GAG38807.1"/>
    <property type="molecule type" value="Genomic_DNA"/>
</dbReference>
<feature type="non-terminal residue" evidence="1">
    <location>
        <position position="133"/>
    </location>
</feature>
<accession>X0XU36</accession>
<dbReference type="GO" id="GO:0001681">
    <property type="term" value="F:sialate O-acetylesterase activity"/>
    <property type="evidence" value="ECO:0007669"/>
    <property type="project" value="InterPro"/>
</dbReference>
<evidence type="ECO:0008006" key="2">
    <source>
        <dbReference type="Google" id="ProtNLM"/>
    </source>
</evidence>
<dbReference type="InterPro" id="IPR013783">
    <property type="entry name" value="Ig-like_fold"/>
</dbReference>
<dbReference type="InterPro" id="IPR039329">
    <property type="entry name" value="SIAE"/>
</dbReference>
<dbReference type="PANTHER" id="PTHR22901:SF0">
    <property type="entry name" value="SIALATE O-ACETYLESTERASE"/>
    <property type="match status" value="1"/>
</dbReference>
<gene>
    <name evidence="1" type="ORF">S01H1_65656</name>
</gene>